<organism evidence="3 4">
    <name type="scientific">Clostridium homopropionicum DSM 5847</name>
    <dbReference type="NCBI Taxonomy" id="1121318"/>
    <lineage>
        <taxon>Bacteria</taxon>
        <taxon>Bacillati</taxon>
        <taxon>Bacillota</taxon>
        <taxon>Clostridia</taxon>
        <taxon>Eubacteriales</taxon>
        <taxon>Clostridiaceae</taxon>
        <taxon>Clostridium</taxon>
    </lineage>
</organism>
<dbReference type="EMBL" id="LHUR01000042">
    <property type="protein sequence ID" value="KOA18431.1"/>
    <property type="molecule type" value="Genomic_DNA"/>
</dbReference>
<feature type="compositionally biased region" description="Polar residues" evidence="1">
    <location>
        <begin position="32"/>
        <end position="43"/>
    </location>
</feature>
<proteinExistence type="predicted"/>
<feature type="signal peptide" evidence="2">
    <location>
        <begin position="1"/>
        <end position="29"/>
    </location>
</feature>
<reference evidence="4" key="1">
    <citation type="submission" date="2015-08" db="EMBL/GenBank/DDBJ databases">
        <title>Genome sequence of the strict anaerobe Clostridium homopropionicum LuHBu1 (DSM 5847T).</title>
        <authorList>
            <person name="Poehlein A."/>
            <person name="Beck M."/>
            <person name="Schiel-Bengelsdorf B."/>
            <person name="Bengelsdorf F.R."/>
            <person name="Daniel R."/>
            <person name="Duerre P."/>
        </authorList>
    </citation>
    <scope>NUCLEOTIDE SEQUENCE [LARGE SCALE GENOMIC DNA]</scope>
    <source>
        <strain evidence="4">DSM 5847</strain>
    </source>
</reference>
<sequence length="238" mass="26288">MKNPKMVGKVIAAALAGSMLLSITSVAFAKSQSTSDNTTAKSNITEKKQNKQMNKGMTETLASLVKAGTITQEQSNKINEYLTAKQTAMKAEADKIKNMTAEERKAYFEANKTNKKVDFLKDLVDQKVITQAQADAIKKAMPKMNRPGQRGMKLNLDAQVKAGVITQAEADKIKAYMEQKKTERQAEMDKVKAMTEEERTAYFKDKKAEARVDLFSELVQQGILSQAKADALKNAVAK</sequence>
<protein>
    <submittedName>
        <fullName evidence="3">Uncharacterized protein</fullName>
    </submittedName>
</protein>
<feature type="region of interest" description="Disordered" evidence="1">
    <location>
        <begin position="32"/>
        <end position="54"/>
    </location>
</feature>
<dbReference type="Proteomes" id="UP000037043">
    <property type="component" value="Unassembled WGS sequence"/>
</dbReference>
<name>A0A0L6Z644_9CLOT</name>
<keyword evidence="2" id="KW-0732">Signal</keyword>
<evidence type="ECO:0000256" key="2">
    <source>
        <dbReference type="SAM" id="SignalP"/>
    </source>
</evidence>
<dbReference type="AlphaFoldDB" id="A0A0L6Z644"/>
<evidence type="ECO:0000313" key="4">
    <source>
        <dbReference type="Proteomes" id="UP000037043"/>
    </source>
</evidence>
<dbReference type="PATRIC" id="fig|1121318.3.peg.3328"/>
<evidence type="ECO:0000256" key="1">
    <source>
        <dbReference type="SAM" id="MobiDB-lite"/>
    </source>
</evidence>
<dbReference type="RefSeq" id="WP_052222778.1">
    <property type="nucleotide sequence ID" value="NZ_LHUR01000042.1"/>
</dbReference>
<feature type="chain" id="PRO_5005570131" evidence="2">
    <location>
        <begin position="30"/>
        <end position="238"/>
    </location>
</feature>
<comment type="caution">
    <text evidence="3">The sequence shown here is derived from an EMBL/GenBank/DDBJ whole genome shotgun (WGS) entry which is preliminary data.</text>
</comment>
<keyword evidence="4" id="KW-1185">Reference proteome</keyword>
<evidence type="ECO:0000313" key="3">
    <source>
        <dbReference type="EMBL" id="KOA18431.1"/>
    </source>
</evidence>
<dbReference type="STRING" id="36844.SAMN04488501_101147"/>
<accession>A0A0L6Z644</accession>
<gene>
    <name evidence="3" type="ORF">CLHOM_33330</name>
</gene>